<dbReference type="SMART" id="SM00091">
    <property type="entry name" value="PAS"/>
    <property type="match status" value="2"/>
</dbReference>
<dbReference type="NCBIfam" id="TIGR00229">
    <property type="entry name" value="sensory_box"/>
    <property type="match status" value="2"/>
</dbReference>
<dbReference type="SMART" id="SM00086">
    <property type="entry name" value="PAC"/>
    <property type="match status" value="2"/>
</dbReference>
<dbReference type="NCBIfam" id="TIGR00254">
    <property type="entry name" value="GGDEF"/>
    <property type="match status" value="1"/>
</dbReference>
<dbReference type="GO" id="GO:0005886">
    <property type="term" value="C:plasma membrane"/>
    <property type="evidence" value="ECO:0007669"/>
    <property type="project" value="UniProtKB-SubCell"/>
</dbReference>
<evidence type="ECO:0000256" key="6">
    <source>
        <dbReference type="SAM" id="Phobius"/>
    </source>
</evidence>
<feature type="domain" description="PAC" evidence="8">
    <location>
        <begin position="626"/>
        <end position="678"/>
    </location>
</feature>
<dbReference type="SUPFAM" id="SSF55785">
    <property type="entry name" value="PYP-like sensor domain (PAS domain)"/>
    <property type="match status" value="3"/>
</dbReference>
<evidence type="ECO:0000259" key="10">
    <source>
        <dbReference type="PROSITE" id="PS50887"/>
    </source>
</evidence>
<dbReference type="InterPro" id="IPR000700">
    <property type="entry name" value="PAS-assoc_C"/>
</dbReference>
<dbReference type="Gene3D" id="3.30.70.270">
    <property type="match status" value="1"/>
</dbReference>
<keyword evidence="6" id="KW-0472">Membrane</keyword>
<evidence type="ECO:0000256" key="5">
    <source>
        <dbReference type="ARBA" id="ARBA00051114"/>
    </source>
</evidence>
<dbReference type="EMBL" id="CP134081">
    <property type="protein sequence ID" value="WNC11914.1"/>
    <property type="molecule type" value="Genomic_DNA"/>
</dbReference>
<dbReference type="CDD" id="cd01949">
    <property type="entry name" value="GGDEF"/>
    <property type="match status" value="1"/>
</dbReference>
<dbReference type="InterPro" id="IPR029787">
    <property type="entry name" value="Nucleotide_cyclase"/>
</dbReference>
<dbReference type="GO" id="GO:0071732">
    <property type="term" value="P:cellular response to nitric oxide"/>
    <property type="evidence" value="ECO:0007669"/>
    <property type="project" value="UniProtKB-ARBA"/>
</dbReference>
<gene>
    <name evidence="11" type="ORF">RI108_03810</name>
</gene>
<evidence type="ECO:0000313" key="12">
    <source>
        <dbReference type="Proteomes" id="UP001258207"/>
    </source>
</evidence>
<protein>
    <recommendedName>
        <fullName evidence="3">cyclic-guanylate-specific phosphodiesterase</fullName>
        <ecNumber evidence="3">3.1.4.52</ecNumber>
    </recommendedName>
</protein>
<dbReference type="InterPro" id="IPR035965">
    <property type="entry name" value="PAS-like_dom_sf"/>
</dbReference>
<dbReference type="Proteomes" id="UP001258207">
    <property type="component" value="Chromosome"/>
</dbReference>
<dbReference type="InterPro" id="IPR000160">
    <property type="entry name" value="GGDEF_dom"/>
</dbReference>
<dbReference type="PROSITE" id="PS50883">
    <property type="entry name" value="EAL"/>
    <property type="match status" value="1"/>
</dbReference>
<reference evidence="11" key="1">
    <citation type="submission" date="2023-09" db="EMBL/GenBank/DDBJ databases">
        <title>First report of Pseudomonas coleopterorum DJ13 causing leaf spot on Rhododendron pulchrum Sweet in China.</title>
        <authorList>
            <person name="Zhang Y."/>
        </authorList>
    </citation>
    <scope>NUCLEOTIDE SEQUENCE</scope>
    <source>
        <strain evidence="11">DJ13</strain>
    </source>
</reference>
<evidence type="ECO:0000256" key="2">
    <source>
        <dbReference type="ARBA" id="ARBA00004533"/>
    </source>
</evidence>
<comment type="cofactor">
    <cofactor evidence="1">
        <name>Mg(2+)</name>
        <dbReference type="ChEBI" id="CHEBI:18420"/>
    </cofactor>
</comment>
<dbReference type="Pfam" id="PF00563">
    <property type="entry name" value="EAL"/>
    <property type="match status" value="1"/>
</dbReference>
<feature type="domain" description="PAS" evidence="7">
    <location>
        <begin position="417"/>
        <end position="460"/>
    </location>
</feature>
<comment type="subcellular location">
    <subcellularLocation>
        <location evidence="2">Cell inner membrane</location>
    </subcellularLocation>
</comment>
<dbReference type="Pfam" id="PF13426">
    <property type="entry name" value="PAS_9"/>
    <property type="match status" value="2"/>
</dbReference>
<dbReference type="InterPro" id="IPR052155">
    <property type="entry name" value="Biofilm_reg_signaling"/>
</dbReference>
<keyword evidence="4" id="KW-0973">c-di-GMP</keyword>
<dbReference type="InterPro" id="IPR035919">
    <property type="entry name" value="EAL_sf"/>
</dbReference>
<evidence type="ECO:0000256" key="4">
    <source>
        <dbReference type="ARBA" id="ARBA00022636"/>
    </source>
</evidence>
<evidence type="ECO:0000259" key="7">
    <source>
        <dbReference type="PROSITE" id="PS50112"/>
    </source>
</evidence>
<dbReference type="Gene3D" id="3.30.450.20">
    <property type="entry name" value="PAS domain"/>
    <property type="match status" value="3"/>
</dbReference>
<dbReference type="InterPro" id="IPR001610">
    <property type="entry name" value="PAC"/>
</dbReference>
<evidence type="ECO:0000259" key="8">
    <source>
        <dbReference type="PROSITE" id="PS50113"/>
    </source>
</evidence>
<feature type="transmembrane region" description="Helical" evidence="6">
    <location>
        <begin position="266"/>
        <end position="285"/>
    </location>
</feature>
<proteinExistence type="predicted"/>
<feature type="domain" description="PAC" evidence="8">
    <location>
        <begin position="499"/>
        <end position="556"/>
    </location>
</feature>
<dbReference type="PANTHER" id="PTHR44757:SF2">
    <property type="entry name" value="BIOFILM ARCHITECTURE MAINTENANCE PROTEIN MBAA"/>
    <property type="match status" value="1"/>
</dbReference>
<dbReference type="FunFam" id="3.20.20.450:FF:000001">
    <property type="entry name" value="Cyclic di-GMP phosphodiesterase yahA"/>
    <property type="match status" value="1"/>
</dbReference>
<dbReference type="CDD" id="cd00130">
    <property type="entry name" value="PAS"/>
    <property type="match status" value="1"/>
</dbReference>
<dbReference type="PROSITE" id="PS50112">
    <property type="entry name" value="PAS"/>
    <property type="match status" value="2"/>
</dbReference>
<evidence type="ECO:0000259" key="9">
    <source>
        <dbReference type="PROSITE" id="PS50883"/>
    </source>
</evidence>
<dbReference type="PANTHER" id="PTHR44757">
    <property type="entry name" value="DIGUANYLATE CYCLASE DGCP"/>
    <property type="match status" value="1"/>
</dbReference>
<dbReference type="FunFam" id="3.30.70.270:FF:000001">
    <property type="entry name" value="Diguanylate cyclase domain protein"/>
    <property type="match status" value="1"/>
</dbReference>
<dbReference type="PROSITE" id="PS50887">
    <property type="entry name" value="GGDEF"/>
    <property type="match status" value="1"/>
</dbReference>
<comment type="catalytic activity">
    <reaction evidence="5">
        <text>3',3'-c-di-GMP + H2O = 5'-phosphoguanylyl(3'-&gt;5')guanosine + H(+)</text>
        <dbReference type="Rhea" id="RHEA:24902"/>
        <dbReference type="ChEBI" id="CHEBI:15377"/>
        <dbReference type="ChEBI" id="CHEBI:15378"/>
        <dbReference type="ChEBI" id="CHEBI:58754"/>
        <dbReference type="ChEBI" id="CHEBI:58805"/>
        <dbReference type="EC" id="3.1.4.52"/>
    </reaction>
    <physiologicalReaction direction="left-to-right" evidence="5">
        <dbReference type="Rhea" id="RHEA:24903"/>
    </physiologicalReaction>
</comment>
<dbReference type="SUPFAM" id="SSF141868">
    <property type="entry name" value="EAL domain-like"/>
    <property type="match status" value="1"/>
</dbReference>
<dbReference type="InterPro" id="IPR000014">
    <property type="entry name" value="PAS"/>
</dbReference>
<dbReference type="SUPFAM" id="SSF55073">
    <property type="entry name" value="Nucleotide cyclase"/>
    <property type="match status" value="1"/>
</dbReference>
<dbReference type="InterPro" id="IPR001633">
    <property type="entry name" value="EAL_dom"/>
</dbReference>
<feature type="transmembrane region" description="Helical" evidence="6">
    <location>
        <begin position="227"/>
        <end position="246"/>
    </location>
</feature>
<dbReference type="Pfam" id="PF00990">
    <property type="entry name" value="GGDEF"/>
    <property type="match status" value="1"/>
</dbReference>
<evidence type="ECO:0000313" key="11">
    <source>
        <dbReference type="EMBL" id="WNC11914.1"/>
    </source>
</evidence>
<organism evidence="11 12">
    <name type="scientific">Pseudomonas coleopterorum</name>
    <dbReference type="NCBI Taxonomy" id="1605838"/>
    <lineage>
        <taxon>Bacteria</taxon>
        <taxon>Pseudomonadati</taxon>
        <taxon>Pseudomonadota</taxon>
        <taxon>Gammaproteobacteria</taxon>
        <taxon>Pseudomonadales</taxon>
        <taxon>Pseudomonadaceae</taxon>
        <taxon>Pseudomonas</taxon>
    </lineage>
</organism>
<keyword evidence="6" id="KW-0812">Transmembrane</keyword>
<name>A0AAJ6M2R5_9PSED</name>
<evidence type="ECO:0000256" key="1">
    <source>
        <dbReference type="ARBA" id="ARBA00001946"/>
    </source>
</evidence>
<sequence>MLLMLLFWQLFDQFQRTQTDQRQHSIDSSADLADHVNLNMALNAQIVLNQLLTTQPFPSARERAETVTRIRRSVPELQSLAWLSGDARIIADTLLEANDDAFITTLVSRLDGDSHYYTNSTAADLVYLLIRQPGENTNGYWLLRMSPIVISRLIHQVERGQNPSWVLENHADKHVIGRADLAPLSATELSSAELNQSVLVTQLSHSDWQLRSLFNARQARLALLPPLVGKCLLGLLISLVPLLALLSMRRRQRELNEERRRYRDIFEGAGVALCVLDLSGVLPLFERVGLNERTDLGRWLEDNPATCQELLQALRITEVNHVALRVLQVHTNDQAWRKLIEGWSDRATGIGHQLIGALLQRQQQLELEIRLDNQQGHDQYLWVTVRFPEHAKDYHAVILSITDVTSHRTASESLRQSEKRHRMLAESISDVIFSTNNRMELNYVSPSVQTVLGFDADWVMQNGWQGMLANPAQLTGINALLTQVHQALHAPAELAALRSDLKTQVFMFDCLRNDGRKIPIELRLVLIWDTQGTFEGILGVGRDVSQQRRAEKDLRMAATVFEHSTSAILITDPAGYIVQANEAFSRVSGYAVAQVLDQLPNMLTVDDQQEAHLRYVLKQLQQRGTWEGEVWLKRRNGEHYPAWVGITAVLDDEGDLASYVCFFSDISERKASEQRIHRLAYYDALTHLPNRTLFQDRLYNALQQAERQQSWVVLMFLDLDRFKPINDSLGHAAGDRMLKDMATRLLGCVDDDDTVARMGGDEFTLLLQPRATRELALNQAIHVAEQILGSLVKPFVLEGREFFVTASVGIALSPQDGGELSQLMKNADTAMYHAKERGKNNFQFYQADMNATALERLELESDLRHALEQQEFVLYYQPQFSGDGKRLTGTEALLRWNHPRRGLVPPVEFIPVLEELGLVVDVGDWVLAEACRQLKAWHLAKVRVPKISVNISARQFADGQLGNRIARMLEITGLPPACLELELTESILMREVNEAMMILDTLKNLGLSIAVDDFGTGYSSLNYLKQFPIDVLKIDRTFVDGLPSGEQDAQIARAIIAMAHSLNLSVIAEGVETHEQLEFLREHGCDEVQGYLFGRPMQAHRFETQFSNDALFLLQ</sequence>
<dbReference type="Gene3D" id="3.20.20.450">
    <property type="entry name" value="EAL domain"/>
    <property type="match status" value="1"/>
</dbReference>
<dbReference type="SMART" id="SM00052">
    <property type="entry name" value="EAL"/>
    <property type="match status" value="1"/>
</dbReference>
<dbReference type="AlphaFoldDB" id="A0AAJ6M2R5"/>
<feature type="domain" description="PAS" evidence="7">
    <location>
        <begin position="553"/>
        <end position="624"/>
    </location>
</feature>
<accession>A0AAJ6M2R5</accession>
<feature type="domain" description="GGDEF" evidence="10">
    <location>
        <begin position="710"/>
        <end position="847"/>
    </location>
</feature>
<dbReference type="GO" id="GO:0071111">
    <property type="term" value="F:cyclic-guanylate-specific phosphodiesterase activity"/>
    <property type="evidence" value="ECO:0007669"/>
    <property type="project" value="UniProtKB-EC"/>
</dbReference>
<feature type="domain" description="EAL" evidence="9">
    <location>
        <begin position="856"/>
        <end position="1110"/>
    </location>
</feature>
<dbReference type="EC" id="3.1.4.52" evidence="3"/>
<dbReference type="PROSITE" id="PS50113">
    <property type="entry name" value="PAC"/>
    <property type="match status" value="2"/>
</dbReference>
<dbReference type="InterPro" id="IPR043128">
    <property type="entry name" value="Rev_trsase/Diguanyl_cyclase"/>
</dbReference>
<dbReference type="CDD" id="cd01948">
    <property type="entry name" value="EAL"/>
    <property type="match status" value="1"/>
</dbReference>
<keyword evidence="6" id="KW-1133">Transmembrane helix</keyword>
<dbReference type="SMART" id="SM00267">
    <property type="entry name" value="GGDEF"/>
    <property type="match status" value="1"/>
</dbReference>
<evidence type="ECO:0000256" key="3">
    <source>
        <dbReference type="ARBA" id="ARBA00012282"/>
    </source>
</evidence>